<sequence length="67" mass="7824">MQRLISWIMHHYDPEGPSEGRKSCPLKDDGQGLLDICCQVVAWWLQAAQRLLHLHILIWRQTTCKKA</sequence>
<evidence type="ECO:0000313" key="2">
    <source>
        <dbReference type="Proteomes" id="UP001046870"/>
    </source>
</evidence>
<protein>
    <submittedName>
        <fullName evidence="1">Uncharacterized protein</fullName>
    </submittedName>
</protein>
<evidence type="ECO:0000313" key="1">
    <source>
        <dbReference type="EMBL" id="KAG7458023.1"/>
    </source>
</evidence>
<dbReference type="EMBL" id="JAFDVH010000021">
    <property type="protein sequence ID" value="KAG7458023.1"/>
    <property type="molecule type" value="Genomic_DNA"/>
</dbReference>
<gene>
    <name evidence="1" type="ORF">MATL_G00233430</name>
</gene>
<reference evidence="1" key="1">
    <citation type="submission" date="2021-01" db="EMBL/GenBank/DDBJ databases">
        <authorList>
            <person name="Zahm M."/>
            <person name="Roques C."/>
            <person name="Cabau C."/>
            <person name="Klopp C."/>
            <person name="Donnadieu C."/>
            <person name="Jouanno E."/>
            <person name="Lampietro C."/>
            <person name="Louis A."/>
            <person name="Herpin A."/>
            <person name="Echchiki A."/>
            <person name="Berthelot C."/>
            <person name="Parey E."/>
            <person name="Roest-Crollius H."/>
            <person name="Braasch I."/>
            <person name="Postlethwait J."/>
            <person name="Bobe J."/>
            <person name="Montfort J."/>
            <person name="Bouchez O."/>
            <person name="Begum T."/>
            <person name="Mejri S."/>
            <person name="Adams A."/>
            <person name="Chen W.-J."/>
            <person name="Guiguen Y."/>
        </authorList>
    </citation>
    <scope>NUCLEOTIDE SEQUENCE</scope>
    <source>
        <strain evidence="1">YG-15Mar2019-1</strain>
        <tissue evidence="1">Brain</tissue>
    </source>
</reference>
<proteinExistence type="predicted"/>
<name>A0A9D3PHE2_MEGAT</name>
<comment type="caution">
    <text evidence="1">The sequence shown here is derived from an EMBL/GenBank/DDBJ whole genome shotgun (WGS) entry which is preliminary data.</text>
</comment>
<accession>A0A9D3PHE2</accession>
<keyword evidence="2" id="KW-1185">Reference proteome</keyword>
<organism evidence="1 2">
    <name type="scientific">Megalops atlanticus</name>
    <name type="common">Tarpon</name>
    <name type="synonym">Clupea gigantea</name>
    <dbReference type="NCBI Taxonomy" id="7932"/>
    <lineage>
        <taxon>Eukaryota</taxon>
        <taxon>Metazoa</taxon>
        <taxon>Chordata</taxon>
        <taxon>Craniata</taxon>
        <taxon>Vertebrata</taxon>
        <taxon>Euteleostomi</taxon>
        <taxon>Actinopterygii</taxon>
        <taxon>Neopterygii</taxon>
        <taxon>Teleostei</taxon>
        <taxon>Elopiformes</taxon>
        <taxon>Megalopidae</taxon>
        <taxon>Megalops</taxon>
    </lineage>
</organism>
<dbReference type="Proteomes" id="UP001046870">
    <property type="component" value="Chromosome 21"/>
</dbReference>
<dbReference type="AlphaFoldDB" id="A0A9D3PHE2"/>